<dbReference type="OrthoDB" id="9776488at2"/>
<evidence type="ECO:0000313" key="2">
    <source>
        <dbReference type="Proteomes" id="UP000004722"/>
    </source>
</evidence>
<evidence type="ECO:0000313" key="1">
    <source>
        <dbReference type="EMBL" id="EKB72246.1"/>
    </source>
</evidence>
<proteinExistence type="predicted"/>
<organism evidence="1 2">
    <name type="scientific">Lactobacillus crispatus FB077-07</name>
    <dbReference type="NCBI Taxonomy" id="883092"/>
    <lineage>
        <taxon>Bacteria</taxon>
        <taxon>Bacillati</taxon>
        <taxon>Bacillota</taxon>
        <taxon>Bacilli</taxon>
        <taxon>Lactobacillales</taxon>
        <taxon>Lactobacillaceae</taxon>
        <taxon>Lactobacillus</taxon>
    </lineage>
</organism>
<protein>
    <submittedName>
        <fullName evidence="1">Uncharacterized protein</fullName>
    </submittedName>
</protein>
<dbReference type="HOGENOM" id="CLU_3100107_0_0_9"/>
<gene>
    <name evidence="1" type="ORF">HMPREF9249_00684</name>
</gene>
<dbReference type="PATRIC" id="fig|883092.3.peg.685"/>
<dbReference type="Proteomes" id="UP000004722">
    <property type="component" value="Unassembled WGS sequence"/>
</dbReference>
<dbReference type="EMBL" id="AGZG01000030">
    <property type="protein sequence ID" value="EKB72246.1"/>
    <property type="molecule type" value="Genomic_DNA"/>
</dbReference>
<sequence>MSYFIHAKKFYLDHGVEERGYLEIQDNGQFGFYYSEDEKPKSAAILDFKNF</sequence>
<accession>K1MXZ7</accession>
<name>K1MXZ7_9LACO</name>
<comment type="caution">
    <text evidence="1">The sequence shown here is derived from an EMBL/GenBank/DDBJ whole genome shotgun (WGS) entry which is preliminary data.</text>
</comment>
<reference evidence="1 2" key="1">
    <citation type="submission" date="2012-07" db="EMBL/GenBank/DDBJ databases">
        <title>The Genome Sequence of Lactobacillus crispatus FB077-07.</title>
        <authorList>
            <consortium name="The Broad Institute Genome Sequencing Platform"/>
            <person name="Earl A."/>
            <person name="Ward D."/>
            <person name="Feldgarden M."/>
            <person name="Gevers D."/>
            <person name="Saerens B."/>
            <person name="Vaneechoutte M."/>
            <person name="Walker B."/>
            <person name="Young S.K."/>
            <person name="Zeng Q."/>
            <person name="Gargeya S."/>
            <person name="Fitzgerald M."/>
            <person name="Haas B."/>
            <person name="Abouelleil A."/>
            <person name="Alvarado L."/>
            <person name="Arachchi H.M."/>
            <person name="Berlin A.M."/>
            <person name="Chapman S.B."/>
            <person name="Goldberg J."/>
            <person name="Griggs A."/>
            <person name="Gujja S."/>
            <person name="Hansen M."/>
            <person name="Howarth C."/>
            <person name="Imamovic A."/>
            <person name="Larimer J."/>
            <person name="McCowen C."/>
            <person name="Montmayeur A."/>
            <person name="Murphy C."/>
            <person name="Neiman D."/>
            <person name="Pearson M."/>
            <person name="Priest M."/>
            <person name="Roberts A."/>
            <person name="Saif S."/>
            <person name="Shea T."/>
            <person name="Sisk P."/>
            <person name="Sykes S."/>
            <person name="Wortman J."/>
            <person name="Nusbaum C."/>
            <person name="Birren B."/>
        </authorList>
    </citation>
    <scope>NUCLEOTIDE SEQUENCE [LARGE SCALE GENOMIC DNA]</scope>
    <source>
        <strain evidence="1 2">FB077-07</strain>
    </source>
</reference>
<dbReference type="AlphaFoldDB" id="K1MXZ7"/>